<dbReference type="InterPro" id="IPR036909">
    <property type="entry name" value="Cyt_c-like_dom_sf"/>
</dbReference>
<protein>
    <submittedName>
        <fullName evidence="8">Cytochrome c</fullName>
    </submittedName>
</protein>
<accession>A0A4R3M9C2</accession>
<dbReference type="Pfam" id="PF00034">
    <property type="entry name" value="Cytochrom_C"/>
    <property type="match status" value="1"/>
</dbReference>
<dbReference type="PRINTS" id="PR00604">
    <property type="entry name" value="CYTCHRMECIAB"/>
</dbReference>
<dbReference type="InterPro" id="IPR009056">
    <property type="entry name" value="Cyt_c-like_dom"/>
</dbReference>
<evidence type="ECO:0000313" key="8">
    <source>
        <dbReference type="EMBL" id="TCT10030.1"/>
    </source>
</evidence>
<keyword evidence="3 6" id="KW-0479">Metal-binding</keyword>
<dbReference type="Gene3D" id="1.10.760.10">
    <property type="entry name" value="Cytochrome c-like domain"/>
    <property type="match status" value="1"/>
</dbReference>
<evidence type="ECO:0000256" key="6">
    <source>
        <dbReference type="PROSITE-ProRule" id="PRU00433"/>
    </source>
</evidence>
<dbReference type="RefSeq" id="WP_207903764.1">
    <property type="nucleotide sequence ID" value="NZ_SMAK01000006.1"/>
</dbReference>
<keyword evidence="2 6" id="KW-0349">Heme</keyword>
<proteinExistence type="predicted"/>
<dbReference type="EMBL" id="SMAK01000006">
    <property type="protein sequence ID" value="TCT10030.1"/>
    <property type="molecule type" value="Genomic_DNA"/>
</dbReference>
<evidence type="ECO:0000256" key="5">
    <source>
        <dbReference type="ARBA" id="ARBA00023004"/>
    </source>
</evidence>
<keyword evidence="9" id="KW-1185">Reference proteome</keyword>
<feature type="domain" description="Cytochrome c" evidence="7">
    <location>
        <begin position="42"/>
        <end position="145"/>
    </location>
</feature>
<dbReference type="Proteomes" id="UP000295678">
    <property type="component" value="Unassembled WGS sequence"/>
</dbReference>
<sequence>MALKRAVRGMNRLARVAIWVAGLVLTALTAIGLAEGEARAQSSADRGEELFRVCAACHQIGSGARNAVGPILNNIVGRRIGSRSGFRYSPAMASAGADGKVWTIELLDAFLADARAAMRGNRMAFAGLRDPSQRADLIAYLATLNFDDPSESKILK</sequence>
<evidence type="ECO:0000259" key="7">
    <source>
        <dbReference type="PROSITE" id="PS51007"/>
    </source>
</evidence>
<dbReference type="GO" id="GO:0020037">
    <property type="term" value="F:heme binding"/>
    <property type="evidence" value="ECO:0007669"/>
    <property type="project" value="InterPro"/>
</dbReference>
<name>A0A4R3M9C2_9HYPH</name>
<evidence type="ECO:0000313" key="9">
    <source>
        <dbReference type="Proteomes" id="UP000295678"/>
    </source>
</evidence>
<dbReference type="GO" id="GO:0009055">
    <property type="term" value="F:electron transfer activity"/>
    <property type="evidence" value="ECO:0007669"/>
    <property type="project" value="InterPro"/>
</dbReference>
<dbReference type="InterPro" id="IPR002327">
    <property type="entry name" value="Cyt_c_1A/1B"/>
</dbReference>
<comment type="caution">
    <text evidence="8">The sequence shown here is derived from an EMBL/GenBank/DDBJ whole genome shotgun (WGS) entry which is preliminary data.</text>
</comment>
<organism evidence="8 9">
    <name type="scientific">Tepidamorphus gemmatus</name>
    <dbReference type="NCBI Taxonomy" id="747076"/>
    <lineage>
        <taxon>Bacteria</taxon>
        <taxon>Pseudomonadati</taxon>
        <taxon>Pseudomonadota</taxon>
        <taxon>Alphaproteobacteria</taxon>
        <taxon>Hyphomicrobiales</taxon>
        <taxon>Tepidamorphaceae</taxon>
        <taxon>Tepidamorphus</taxon>
    </lineage>
</organism>
<evidence type="ECO:0000256" key="3">
    <source>
        <dbReference type="ARBA" id="ARBA00022723"/>
    </source>
</evidence>
<keyword evidence="5 6" id="KW-0408">Iron</keyword>
<gene>
    <name evidence="8" type="ORF">EDC22_106225</name>
</gene>
<evidence type="ECO:0000256" key="1">
    <source>
        <dbReference type="ARBA" id="ARBA00022448"/>
    </source>
</evidence>
<dbReference type="PANTHER" id="PTHR11961">
    <property type="entry name" value="CYTOCHROME C"/>
    <property type="match status" value="1"/>
</dbReference>
<reference evidence="8 9" key="1">
    <citation type="submission" date="2019-03" db="EMBL/GenBank/DDBJ databases">
        <title>Genomic Encyclopedia of Type Strains, Phase IV (KMG-IV): sequencing the most valuable type-strain genomes for metagenomic binning, comparative biology and taxonomic classification.</title>
        <authorList>
            <person name="Goeker M."/>
        </authorList>
    </citation>
    <scope>NUCLEOTIDE SEQUENCE [LARGE SCALE GENOMIC DNA]</scope>
    <source>
        <strain evidence="8 9">DSM 19345</strain>
    </source>
</reference>
<dbReference type="GO" id="GO:0046872">
    <property type="term" value="F:metal ion binding"/>
    <property type="evidence" value="ECO:0007669"/>
    <property type="project" value="UniProtKB-KW"/>
</dbReference>
<dbReference type="AlphaFoldDB" id="A0A4R3M9C2"/>
<keyword evidence="4" id="KW-0249">Electron transport</keyword>
<dbReference type="PROSITE" id="PS51007">
    <property type="entry name" value="CYTC"/>
    <property type="match status" value="1"/>
</dbReference>
<keyword evidence="1" id="KW-0813">Transport</keyword>
<evidence type="ECO:0000256" key="4">
    <source>
        <dbReference type="ARBA" id="ARBA00022982"/>
    </source>
</evidence>
<evidence type="ECO:0000256" key="2">
    <source>
        <dbReference type="ARBA" id="ARBA00022617"/>
    </source>
</evidence>
<dbReference type="SUPFAM" id="SSF46626">
    <property type="entry name" value="Cytochrome c"/>
    <property type="match status" value="1"/>
</dbReference>